<dbReference type="Proteomes" id="UP000176631">
    <property type="component" value="Unassembled WGS sequence"/>
</dbReference>
<dbReference type="InterPro" id="IPR033469">
    <property type="entry name" value="CYTH-like_dom_sf"/>
</dbReference>
<comment type="caution">
    <text evidence="2">The sequence shown here is derived from an EMBL/GenBank/DDBJ whole genome shotgun (WGS) entry which is preliminary data.</text>
</comment>
<dbReference type="PROSITE" id="PS51707">
    <property type="entry name" value="CYTH"/>
    <property type="match status" value="1"/>
</dbReference>
<accession>A0A1G1W5K9</accession>
<dbReference type="Gene3D" id="2.40.320.10">
    <property type="entry name" value="Hypothetical Protein Pfu-838710-001"/>
    <property type="match status" value="1"/>
</dbReference>
<evidence type="ECO:0000259" key="1">
    <source>
        <dbReference type="PROSITE" id="PS51707"/>
    </source>
</evidence>
<dbReference type="PANTHER" id="PTHR21028">
    <property type="entry name" value="SI:CH211-156B7.4"/>
    <property type="match status" value="1"/>
</dbReference>
<dbReference type="STRING" id="1802593.A2172_03380"/>
<dbReference type="NCBIfam" id="TIGR00318">
    <property type="entry name" value="cyaB"/>
    <property type="match status" value="1"/>
</dbReference>
<dbReference type="PANTHER" id="PTHR21028:SF2">
    <property type="entry name" value="CYTH DOMAIN-CONTAINING PROTEIN"/>
    <property type="match status" value="1"/>
</dbReference>
<gene>
    <name evidence="2" type="ORF">A2172_03380</name>
</gene>
<organism evidence="2 3">
    <name type="scientific">Candidatus Woykebacteria bacterium RBG_13_40_15</name>
    <dbReference type="NCBI Taxonomy" id="1802593"/>
    <lineage>
        <taxon>Bacteria</taxon>
        <taxon>Candidatus Woykeibacteriota</taxon>
    </lineage>
</organism>
<reference evidence="2 3" key="1">
    <citation type="journal article" date="2016" name="Nat. Commun.">
        <title>Thousands of microbial genomes shed light on interconnected biogeochemical processes in an aquifer system.</title>
        <authorList>
            <person name="Anantharaman K."/>
            <person name="Brown C.T."/>
            <person name="Hug L.A."/>
            <person name="Sharon I."/>
            <person name="Castelle C.J."/>
            <person name="Probst A.J."/>
            <person name="Thomas B.C."/>
            <person name="Singh A."/>
            <person name="Wilkins M.J."/>
            <person name="Karaoz U."/>
            <person name="Brodie E.L."/>
            <person name="Williams K.H."/>
            <person name="Hubbard S.S."/>
            <person name="Banfield J.F."/>
        </authorList>
    </citation>
    <scope>NUCLEOTIDE SEQUENCE [LARGE SCALE GENOMIC DNA]</scope>
</reference>
<name>A0A1G1W5K9_9BACT</name>
<evidence type="ECO:0000313" key="3">
    <source>
        <dbReference type="Proteomes" id="UP000176631"/>
    </source>
</evidence>
<dbReference type="InterPro" id="IPR023577">
    <property type="entry name" value="CYTH_domain"/>
</dbReference>
<proteinExistence type="predicted"/>
<dbReference type="SUPFAM" id="SSF55154">
    <property type="entry name" value="CYTH-like phosphatases"/>
    <property type="match status" value="1"/>
</dbReference>
<feature type="domain" description="CYTH" evidence="1">
    <location>
        <begin position="5"/>
        <end position="176"/>
    </location>
</feature>
<sequence length="186" mass="21637">MKKNEREIEVKIKLDDVSQAKKKIAALGVLWSKPQTLIDKYFRPKGKERETQRPGSFVVRIRRANENSLTIKGLTNRRGVWEEYETKIGDAEAMEKILDKLGYNCVLTFHKKRTSARYRDFGLEIDEVEELGNYLEVEAIGTDGEKLQEEIKELFKRLELPESNIERRGYPEIVMESQGVKFVGQK</sequence>
<dbReference type="CDD" id="cd07890">
    <property type="entry name" value="CYTH-like_AC_IV-like"/>
    <property type="match status" value="1"/>
</dbReference>
<dbReference type="SMART" id="SM01118">
    <property type="entry name" value="CYTH"/>
    <property type="match status" value="1"/>
</dbReference>
<dbReference type="InterPro" id="IPR008173">
    <property type="entry name" value="Adenylyl_cyclase_CyaB"/>
</dbReference>
<evidence type="ECO:0000313" key="2">
    <source>
        <dbReference type="EMBL" id="OGY22949.1"/>
    </source>
</evidence>
<dbReference type="Pfam" id="PF01928">
    <property type="entry name" value="CYTH"/>
    <property type="match status" value="1"/>
</dbReference>
<protein>
    <recommendedName>
        <fullName evidence="1">CYTH domain-containing protein</fullName>
    </recommendedName>
</protein>
<dbReference type="AlphaFoldDB" id="A0A1G1W5K9"/>
<dbReference type="EMBL" id="MHCP01000030">
    <property type="protein sequence ID" value="OGY22949.1"/>
    <property type="molecule type" value="Genomic_DNA"/>
</dbReference>